<feature type="chain" id="PRO_5033020098" description="Outer membrane protein beta-barrel domain-containing protein" evidence="1">
    <location>
        <begin position="21"/>
        <end position="227"/>
    </location>
</feature>
<feature type="signal peptide" evidence="1">
    <location>
        <begin position="1"/>
        <end position="20"/>
    </location>
</feature>
<evidence type="ECO:0008006" key="3">
    <source>
        <dbReference type="Google" id="ProtNLM"/>
    </source>
</evidence>
<evidence type="ECO:0000256" key="1">
    <source>
        <dbReference type="SAM" id="SignalP"/>
    </source>
</evidence>
<proteinExistence type="predicted"/>
<dbReference type="AlphaFoldDB" id="A0A832G8R7"/>
<dbReference type="EMBL" id="DSVI01000027">
    <property type="protein sequence ID" value="HGT49323.1"/>
    <property type="molecule type" value="Genomic_DNA"/>
</dbReference>
<name>A0A832G8R7_9BACT</name>
<sequence>MRRLFLVICMFIFFSQINFAQTAPVLFSKPKVSAGFLIGYTDNIGGNVYGTISNFTYDVPLSIRFSLGYTVTDAGKPLDARRIFINDATNGTPEESGHIWEFRLDFVYPIRLFSLSKTNFIIGPRYSMFTGNFKFIGGNEFFDVTADQWGIGTGLETHLGISPSMSFVFAAGFDYYFQSTLIGHDTAYSPDGQNVNPRRDYTFNDADDAVNQPKYEFRIMGGLNFNF</sequence>
<keyword evidence="1" id="KW-0732">Signal</keyword>
<evidence type="ECO:0000313" key="2">
    <source>
        <dbReference type="EMBL" id="HGT49323.1"/>
    </source>
</evidence>
<comment type="caution">
    <text evidence="2">The sequence shown here is derived from an EMBL/GenBank/DDBJ whole genome shotgun (WGS) entry which is preliminary data.</text>
</comment>
<organism evidence="2">
    <name type="scientific">Ignavibacterium album</name>
    <dbReference type="NCBI Taxonomy" id="591197"/>
    <lineage>
        <taxon>Bacteria</taxon>
        <taxon>Pseudomonadati</taxon>
        <taxon>Ignavibacteriota</taxon>
        <taxon>Ignavibacteria</taxon>
        <taxon>Ignavibacteriales</taxon>
        <taxon>Ignavibacteriaceae</taxon>
        <taxon>Ignavibacterium</taxon>
    </lineage>
</organism>
<accession>A0A832G8R7</accession>
<dbReference type="Gene3D" id="2.40.160.70">
    <property type="entry name" value="outer membrane protein from Thermus thermophilus HB27"/>
    <property type="match status" value="1"/>
</dbReference>
<gene>
    <name evidence="2" type="ORF">ENS56_14890</name>
</gene>
<protein>
    <recommendedName>
        <fullName evidence="3">Outer membrane protein beta-barrel domain-containing protein</fullName>
    </recommendedName>
</protein>
<reference evidence="2" key="1">
    <citation type="journal article" date="2020" name="mSystems">
        <title>Genome- and Community-Level Interaction Insights into Carbon Utilization and Element Cycling Functions of Hydrothermarchaeota in Hydrothermal Sediment.</title>
        <authorList>
            <person name="Zhou Z."/>
            <person name="Liu Y."/>
            <person name="Xu W."/>
            <person name="Pan J."/>
            <person name="Luo Z.H."/>
            <person name="Li M."/>
        </authorList>
    </citation>
    <scope>NUCLEOTIDE SEQUENCE [LARGE SCALE GENOMIC DNA]</scope>
    <source>
        <strain evidence="2">SpSt-500</strain>
    </source>
</reference>